<gene>
    <name evidence="1" type="ORF">OCU04_009035</name>
</gene>
<reference evidence="1" key="1">
    <citation type="submission" date="2022-11" db="EMBL/GenBank/DDBJ databases">
        <title>Genome Resource of Sclerotinia nivalis Strain SnTB1, a Plant Pathogen Isolated from American Ginseng.</title>
        <authorList>
            <person name="Fan S."/>
        </authorList>
    </citation>
    <scope>NUCLEOTIDE SEQUENCE</scope>
    <source>
        <strain evidence="1">SnTB1</strain>
    </source>
</reference>
<sequence length="106" mass="12207">MTYRITSLLSHHIKFGTVAEMQKLQYVGSLTFGIIIFQHGEKDLMWHKKSQVAGHSYLLFPLELLFSFFPTSNKNISNIAGATQRLIGIIENFSSYVPEYYAEVFR</sequence>
<organism evidence="1 2">
    <name type="scientific">Sclerotinia nivalis</name>
    <dbReference type="NCBI Taxonomy" id="352851"/>
    <lineage>
        <taxon>Eukaryota</taxon>
        <taxon>Fungi</taxon>
        <taxon>Dikarya</taxon>
        <taxon>Ascomycota</taxon>
        <taxon>Pezizomycotina</taxon>
        <taxon>Leotiomycetes</taxon>
        <taxon>Helotiales</taxon>
        <taxon>Sclerotiniaceae</taxon>
        <taxon>Sclerotinia</taxon>
    </lineage>
</organism>
<dbReference type="EMBL" id="JAPEIS010000010">
    <property type="protein sequence ID" value="KAJ8062505.1"/>
    <property type="molecule type" value="Genomic_DNA"/>
</dbReference>
<keyword evidence="2" id="KW-1185">Reference proteome</keyword>
<evidence type="ECO:0000313" key="1">
    <source>
        <dbReference type="EMBL" id="KAJ8062505.1"/>
    </source>
</evidence>
<comment type="caution">
    <text evidence="1">The sequence shown here is derived from an EMBL/GenBank/DDBJ whole genome shotgun (WGS) entry which is preliminary data.</text>
</comment>
<protein>
    <submittedName>
        <fullName evidence="1">Uncharacterized protein</fullName>
    </submittedName>
</protein>
<proteinExistence type="predicted"/>
<accession>A0A9X0DHB7</accession>
<dbReference type="AlphaFoldDB" id="A0A9X0DHB7"/>
<dbReference type="Proteomes" id="UP001152300">
    <property type="component" value="Unassembled WGS sequence"/>
</dbReference>
<evidence type="ECO:0000313" key="2">
    <source>
        <dbReference type="Proteomes" id="UP001152300"/>
    </source>
</evidence>
<name>A0A9X0DHB7_9HELO</name>